<name>A0A834WKC0_9FABA</name>
<dbReference type="AlphaFoldDB" id="A0A834WKC0"/>
<accession>A0A834WKC0</accession>
<gene>
    <name evidence="2" type="ORF">G2W53_020645</name>
</gene>
<dbReference type="PANTHER" id="PTHR12496">
    <property type="entry name" value="CGI-41 METHYLTRANSFERASE"/>
    <property type="match status" value="1"/>
</dbReference>
<feature type="domain" description="Methyltransferase" evidence="1">
    <location>
        <begin position="123"/>
        <end position="304"/>
    </location>
</feature>
<proteinExistence type="predicted"/>
<keyword evidence="3" id="KW-1185">Reference proteome</keyword>
<dbReference type="Proteomes" id="UP000634136">
    <property type="component" value="Unassembled WGS sequence"/>
</dbReference>
<reference evidence="2" key="1">
    <citation type="submission" date="2020-09" db="EMBL/GenBank/DDBJ databases">
        <title>Genome-Enabled Discovery of Anthraquinone Biosynthesis in Senna tora.</title>
        <authorList>
            <person name="Kang S.-H."/>
            <person name="Pandey R.P."/>
            <person name="Lee C.-M."/>
            <person name="Sim J.-S."/>
            <person name="Jeong J.-T."/>
            <person name="Choi B.-S."/>
            <person name="Jung M."/>
            <person name="Ginzburg D."/>
            <person name="Zhao K."/>
            <person name="Won S.Y."/>
            <person name="Oh T.-J."/>
            <person name="Yu Y."/>
            <person name="Kim N.-H."/>
            <person name="Lee O.R."/>
            <person name="Lee T.-H."/>
            <person name="Bashyal P."/>
            <person name="Kim T.-S."/>
            <person name="Lee W.-H."/>
            <person name="Kawkins C."/>
            <person name="Kim C.-K."/>
            <person name="Kim J.S."/>
            <person name="Ahn B.O."/>
            <person name="Rhee S.Y."/>
            <person name="Sohng J.K."/>
        </authorList>
    </citation>
    <scope>NUCLEOTIDE SEQUENCE</scope>
    <source>
        <tissue evidence="2">Leaf</tissue>
    </source>
</reference>
<dbReference type="Pfam" id="PF13679">
    <property type="entry name" value="Methyltransf_32"/>
    <property type="match status" value="1"/>
</dbReference>
<protein>
    <submittedName>
        <fullName evidence="2">Protein RRNAD1 isoform X1</fullName>
    </submittedName>
</protein>
<evidence type="ECO:0000313" key="3">
    <source>
        <dbReference type="Proteomes" id="UP000634136"/>
    </source>
</evidence>
<dbReference type="PANTHER" id="PTHR12496:SF0">
    <property type="entry name" value="METHYLTRANSFERASE DOMAIN-CONTAINING PROTEIN"/>
    <property type="match status" value="1"/>
</dbReference>
<dbReference type="OrthoDB" id="10258156at2759"/>
<organism evidence="2 3">
    <name type="scientific">Senna tora</name>
    <dbReference type="NCBI Taxonomy" id="362788"/>
    <lineage>
        <taxon>Eukaryota</taxon>
        <taxon>Viridiplantae</taxon>
        <taxon>Streptophyta</taxon>
        <taxon>Embryophyta</taxon>
        <taxon>Tracheophyta</taxon>
        <taxon>Spermatophyta</taxon>
        <taxon>Magnoliopsida</taxon>
        <taxon>eudicotyledons</taxon>
        <taxon>Gunneridae</taxon>
        <taxon>Pentapetalae</taxon>
        <taxon>rosids</taxon>
        <taxon>fabids</taxon>
        <taxon>Fabales</taxon>
        <taxon>Fabaceae</taxon>
        <taxon>Caesalpinioideae</taxon>
        <taxon>Cassia clade</taxon>
        <taxon>Senna</taxon>
    </lineage>
</organism>
<dbReference type="InterPro" id="IPR025714">
    <property type="entry name" value="Methyltranfer_dom"/>
</dbReference>
<sequence>MGGECKYSCETATQTLAWIQAIIDFITPYTFLINPHVVNFFKDRLWENVDKEWIDCLRTEHIQNILLIPSGVVQDHWPTSLKVFILKLQSMVIHREKEDLQMILPGLKMVSLNSVLAQGMNLKKKHEVEVLSAVVSSIANSVRAHTIVDVGAGQGYLAQVLSFQYQHSVVAIDACSHHGSVTDARAERIKKYYAAQMRKSGSGMQSLNGPKTITSRVLSTDILKDLTKMTLDRNDNEQYRLKGGNQADNGKLHYAKYANERTSSVLAGLHACGDLSVTMLKTFLECKEVKAVVSIGCCYNLLSEEGFGDAGSPCGYPMSHALRSTGLSLGKSARDLACQSAERWKSLEMDAGINNFELHAFRAAFQMVLSKYYPEVMINTPSIGRKGKALRRRHQRRSVESQLYLKDNTSSSLSTELSHKYYLSEHFADGILGSTVERQALSSKVRYNERAGCGQTKSEDKYSLFRNFCESGLGHLGIGPSHSIDFQEIWKEAEPFCDIIGPYWSLRAALGPLLETLILLDRLLFLQEQGSALEAYLLPVFDPNLSPRNMAIIAKKIGTDLNS</sequence>
<dbReference type="EMBL" id="JAAIUW010000007">
    <property type="protein sequence ID" value="KAF7822501.1"/>
    <property type="molecule type" value="Genomic_DNA"/>
</dbReference>
<dbReference type="InterPro" id="IPR052220">
    <property type="entry name" value="METTL25"/>
</dbReference>
<comment type="caution">
    <text evidence="2">The sequence shown here is derived from an EMBL/GenBank/DDBJ whole genome shotgun (WGS) entry which is preliminary data.</text>
</comment>
<evidence type="ECO:0000313" key="2">
    <source>
        <dbReference type="EMBL" id="KAF7822501.1"/>
    </source>
</evidence>
<evidence type="ECO:0000259" key="1">
    <source>
        <dbReference type="Pfam" id="PF13679"/>
    </source>
</evidence>